<evidence type="ECO:0000259" key="7">
    <source>
        <dbReference type="PROSITE" id="PS51767"/>
    </source>
</evidence>
<dbReference type="InterPro" id="IPR051708">
    <property type="entry name" value="Plant_Aspart_Prot_A1"/>
</dbReference>
<feature type="domain" description="Peptidase A1" evidence="7">
    <location>
        <begin position="60"/>
        <end position="395"/>
    </location>
</feature>
<dbReference type="PANTHER" id="PTHR47967">
    <property type="entry name" value="OS07G0603500 PROTEIN-RELATED"/>
    <property type="match status" value="1"/>
</dbReference>
<evidence type="ECO:0000256" key="6">
    <source>
        <dbReference type="SAM" id="SignalP"/>
    </source>
</evidence>
<reference evidence="8 9" key="1">
    <citation type="journal article" date="2021" name="Nat. Commun.">
        <title>Incipient diploidization of the medicinal plant Perilla within 10,000 years.</title>
        <authorList>
            <person name="Zhang Y."/>
            <person name="Shen Q."/>
            <person name="Leng L."/>
            <person name="Zhang D."/>
            <person name="Chen S."/>
            <person name="Shi Y."/>
            <person name="Ning Z."/>
            <person name="Chen S."/>
        </authorList>
    </citation>
    <scope>NUCLEOTIDE SEQUENCE [LARGE SCALE GENOMIC DNA]</scope>
    <source>
        <strain evidence="9">cv. PC099</strain>
    </source>
</reference>
<evidence type="ECO:0000256" key="1">
    <source>
        <dbReference type="ARBA" id="ARBA00007447"/>
    </source>
</evidence>
<gene>
    <name evidence="8" type="ORF">C2S53_015214</name>
</gene>
<sequence length="404" mass="44937">MAKNQHPLLVFIFVITLLHCCQSQSPESKGFRLKLDRRDSHDHPFPDTIRPPITRSSYLFTIDATIGTPATKKTFIFDTGSSLVWTQCKPCIRCFKQDYPLFDPKQSSSYQKLPPNHVLARFFKRSSNGSGDFLFNMTYESGQSSSGIAAVETLTFAAPKNGRESIQGFVFGCTNNYQGDFSGNSLVTGIMGMNRSPLSLIGQMEAKAARRFSYCLPTLNSPIKSTFLRFGSDVNVKWGFQKTSFLNSGNDYSVKLVDISVAGRRLNLPGGTFSKGCILDVGSAASMLEMGAYTPVLNAVKQHLDRFNLTRVRSDSTSEGDLCYRLKPGFKNYTSMTLHFQGAKLEIGPDNLFRTISDRFCLALFGSSRLTLLGAYQQQNVRLVYDVGNQKLLFGKEDCSKDRA</sequence>
<dbReference type="EMBL" id="SDAM02029508">
    <property type="protein sequence ID" value="KAH6756813.1"/>
    <property type="molecule type" value="Genomic_DNA"/>
</dbReference>
<evidence type="ECO:0000313" key="8">
    <source>
        <dbReference type="EMBL" id="KAH6756813.1"/>
    </source>
</evidence>
<protein>
    <recommendedName>
        <fullName evidence="7">Peptidase A1 domain-containing protein</fullName>
    </recommendedName>
</protein>
<accession>A0AAD4NY38</accession>
<dbReference type="Gene3D" id="2.40.70.10">
    <property type="entry name" value="Acid Proteases"/>
    <property type="match status" value="2"/>
</dbReference>
<proteinExistence type="inferred from homology"/>
<dbReference type="PROSITE" id="PS51767">
    <property type="entry name" value="PEPTIDASE_A1"/>
    <property type="match status" value="1"/>
</dbReference>
<dbReference type="Pfam" id="PF14543">
    <property type="entry name" value="TAXi_N"/>
    <property type="match status" value="1"/>
</dbReference>
<evidence type="ECO:0000256" key="5">
    <source>
        <dbReference type="ARBA" id="ARBA00023180"/>
    </source>
</evidence>
<keyword evidence="6" id="KW-0732">Signal</keyword>
<keyword evidence="3" id="KW-0064">Aspartyl protease</keyword>
<evidence type="ECO:0000256" key="3">
    <source>
        <dbReference type="ARBA" id="ARBA00022750"/>
    </source>
</evidence>
<dbReference type="InterPro" id="IPR032861">
    <property type="entry name" value="TAXi_N"/>
</dbReference>
<organism evidence="8 9">
    <name type="scientific">Perilla frutescens var. hirtella</name>
    <name type="common">Perilla citriodora</name>
    <name type="synonym">Perilla setoyensis</name>
    <dbReference type="NCBI Taxonomy" id="608512"/>
    <lineage>
        <taxon>Eukaryota</taxon>
        <taxon>Viridiplantae</taxon>
        <taxon>Streptophyta</taxon>
        <taxon>Embryophyta</taxon>
        <taxon>Tracheophyta</taxon>
        <taxon>Spermatophyta</taxon>
        <taxon>Magnoliopsida</taxon>
        <taxon>eudicotyledons</taxon>
        <taxon>Gunneridae</taxon>
        <taxon>Pentapetalae</taxon>
        <taxon>asterids</taxon>
        <taxon>lamiids</taxon>
        <taxon>Lamiales</taxon>
        <taxon>Lamiaceae</taxon>
        <taxon>Nepetoideae</taxon>
        <taxon>Elsholtzieae</taxon>
        <taxon>Perilla</taxon>
    </lineage>
</organism>
<keyword evidence="2" id="KW-0645">Protease</keyword>
<dbReference type="InterPro" id="IPR021109">
    <property type="entry name" value="Peptidase_aspartic_dom_sf"/>
</dbReference>
<dbReference type="GO" id="GO:0004190">
    <property type="term" value="F:aspartic-type endopeptidase activity"/>
    <property type="evidence" value="ECO:0007669"/>
    <property type="project" value="UniProtKB-KW"/>
</dbReference>
<dbReference type="InterPro" id="IPR034161">
    <property type="entry name" value="Pepsin-like_plant"/>
</dbReference>
<evidence type="ECO:0000256" key="2">
    <source>
        <dbReference type="ARBA" id="ARBA00022670"/>
    </source>
</evidence>
<dbReference type="PANTHER" id="PTHR47967:SF123">
    <property type="entry name" value="ASPARTIC PROTEINASE NEPENTHESIN-1-LIKE"/>
    <property type="match status" value="1"/>
</dbReference>
<dbReference type="GO" id="GO:0005576">
    <property type="term" value="C:extracellular region"/>
    <property type="evidence" value="ECO:0007669"/>
    <property type="project" value="TreeGrafter"/>
</dbReference>
<dbReference type="AlphaFoldDB" id="A0AAD4NY38"/>
<dbReference type="GO" id="GO:0006508">
    <property type="term" value="P:proteolysis"/>
    <property type="evidence" value="ECO:0007669"/>
    <property type="project" value="UniProtKB-KW"/>
</dbReference>
<feature type="chain" id="PRO_5042189292" description="Peptidase A1 domain-containing protein" evidence="6">
    <location>
        <begin position="24"/>
        <end position="404"/>
    </location>
</feature>
<comment type="similarity">
    <text evidence="1">Belongs to the peptidase A1 family.</text>
</comment>
<name>A0AAD4NY38_PERFH</name>
<dbReference type="InterPro" id="IPR033121">
    <property type="entry name" value="PEPTIDASE_A1"/>
</dbReference>
<dbReference type="InterPro" id="IPR032799">
    <property type="entry name" value="TAXi_C"/>
</dbReference>
<evidence type="ECO:0000256" key="4">
    <source>
        <dbReference type="ARBA" id="ARBA00022801"/>
    </source>
</evidence>
<feature type="signal peptide" evidence="6">
    <location>
        <begin position="1"/>
        <end position="23"/>
    </location>
</feature>
<dbReference type="Proteomes" id="UP001190926">
    <property type="component" value="Unassembled WGS sequence"/>
</dbReference>
<keyword evidence="9" id="KW-1185">Reference proteome</keyword>
<dbReference type="CDD" id="cd05476">
    <property type="entry name" value="pepsin_A_like_plant"/>
    <property type="match status" value="1"/>
</dbReference>
<dbReference type="SUPFAM" id="SSF50630">
    <property type="entry name" value="Acid proteases"/>
    <property type="match status" value="1"/>
</dbReference>
<comment type="caution">
    <text evidence="8">The sequence shown here is derived from an EMBL/GenBank/DDBJ whole genome shotgun (WGS) entry which is preliminary data.</text>
</comment>
<dbReference type="Pfam" id="PF14541">
    <property type="entry name" value="TAXi_C"/>
    <property type="match status" value="1"/>
</dbReference>
<keyword evidence="5" id="KW-0325">Glycoprotein</keyword>
<keyword evidence="4" id="KW-0378">Hydrolase</keyword>
<evidence type="ECO:0000313" key="9">
    <source>
        <dbReference type="Proteomes" id="UP001190926"/>
    </source>
</evidence>